<accession>A0AAW2GLT7</accession>
<protein>
    <submittedName>
        <fullName evidence="1">Uncharacterized protein</fullName>
    </submittedName>
</protein>
<name>A0AAW2GLT7_9HYME</name>
<proteinExistence type="predicted"/>
<reference evidence="1 2" key="1">
    <citation type="submission" date="2023-03" db="EMBL/GenBank/DDBJ databases">
        <title>High recombination rates correlate with genetic variation in Cardiocondyla obscurior ants.</title>
        <authorList>
            <person name="Errbii M."/>
        </authorList>
    </citation>
    <scope>NUCLEOTIDE SEQUENCE [LARGE SCALE GENOMIC DNA]</scope>
    <source>
        <strain evidence="1">Alpha-2009</strain>
        <tissue evidence="1">Whole body</tissue>
    </source>
</reference>
<comment type="caution">
    <text evidence="1">The sequence shown here is derived from an EMBL/GenBank/DDBJ whole genome shotgun (WGS) entry which is preliminary data.</text>
</comment>
<dbReference type="AlphaFoldDB" id="A0AAW2GLT7"/>
<gene>
    <name evidence="1" type="ORF">PUN28_003221</name>
</gene>
<sequence length="97" mass="11431">MHLKTNNNATKRYFNLIITNVNVIDTPCINTINAYKYYSIDVNAYNRKYDIFSKKSCGPTNKYAFKHPNRPRNTDAKPALRGRKNSYRFFSVRENVM</sequence>
<organism evidence="1 2">
    <name type="scientific">Cardiocondyla obscurior</name>
    <dbReference type="NCBI Taxonomy" id="286306"/>
    <lineage>
        <taxon>Eukaryota</taxon>
        <taxon>Metazoa</taxon>
        <taxon>Ecdysozoa</taxon>
        <taxon>Arthropoda</taxon>
        <taxon>Hexapoda</taxon>
        <taxon>Insecta</taxon>
        <taxon>Pterygota</taxon>
        <taxon>Neoptera</taxon>
        <taxon>Endopterygota</taxon>
        <taxon>Hymenoptera</taxon>
        <taxon>Apocrita</taxon>
        <taxon>Aculeata</taxon>
        <taxon>Formicoidea</taxon>
        <taxon>Formicidae</taxon>
        <taxon>Myrmicinae</taxon>
        <taxon>Cardiocondyla</taxon>
    </lineage>
</organism>
<dbReference type="EMBL" id="JADYXP020000003">
    <property type="protein sequence ID" value="KAL0127829.1"/>
    <property type="molecule type" value="Genomic_DNA"/>
</dbReference>
<keyword evidence="2" id="KW-1185">Reference proteome</keyword>
<dbReference type="Proteomes" id="UP001430953">
    <property type="component" value="Unassembled WGS sequence"/>
</dbReference>
<evidence type="ECO:0000313" key="2">
    <source>
        <dbReference type="Proteomes" id="UP001430953"/>
    </source>
</evidence>
<evidence type="ECO:0000313" key="1">
    <source>
        <dbReference type="EMBL" id="KAL0127829.1"/>
    </source>
</evidence>